<dbReference type="PROSITE" id="PS50109">
    <property type="entry name" value="HIS_KIN"/>
    <property type="match status" value="1"/>
</dbReference>
<name>A0A418PVL2_9BACT</name>
<dbReference type="InterPro" id="IPR011110">
    <property type="entry name" value="Reg_prop"/>
</dbReference>
<dbReference type="SUPFAM" id="SSF55874">
    <property type="entry name" value="ATPase domain of HSP90 chaperone/DNA topoisomerase II/histidine kinase"/>
    <property type="match status" value="1"/>
</dbReference>
<dbReference type="PANTHER" id="PTHR43065">
    <property type="entry name" value="SENSOR HISTIDINE KINASE"/>
    <property type="match status" value="1"/>
</dbReference>
<keyword evidence="4" id="KW-0812">Transmembrane</keyword>
<evidence type="ECO:0000313" key="7">
    <source>
        <dbReference type="Proteomes" id="UP000283522"/>
    </source>
</evidence>
<dbReference type="Gene3D" id="2.60.40.10">
    <property type="entry name" value="Immunoglobulins"/>
    <property type="match status" value="1"/>
</dbReference>
<dbReference type="AlphaFoldDB" id="A0A418PVL2"/>
<dbReference type="GO" id="GO:0000155">
    <property type="term" value="F:phosphorelay sensor kinase activity"/>
    <property type="evidence" value="ECO:0007669"/>
    <property type="project" value="InterPro"/>
</dbReference>
<dbReference type="InterPro" id="IPR015943">
    <property type="entry name" value="WD40/YVTN_repeat-like_dom_sf"/>
</dbReference>
<comment type="caution">
    <text evidence="6">The sequence shown here is derived from an EMBL/GenBank/DDBJ whole genome shotgun (WGS) entry which is preliminary data.</text>
</comment>
<evidence type="ECO:0000259" key="5">
    <source>
        <dbReference type="PROSITE" id="PS50109"/>
    </source>
</evidence>
<evidence type="ECO:0000313" key="6">
    <source>
        <dbReference type="EMBL" id="RIW18184.1"/>
    </source>
</evidence>
<dbReference type="SUPFAM" id="SSF101898">
    <property type="entry name" value="NHL repeat"/>
    <property type="match status" value="1"/>
</dbReference>
<dbReference type="PANTHER" id="PTHR43065:SF42">
    <property type="entry name" value="TWO-COMPONENT SENSOR PPRA"/>
    <property type="match status" value="1"/>
</dbReference>
<dbReference type="SMART" id="SM00387">
    <property type="entry name" value="HATPase_c"/>
    <property type="match status" value="1"/>
</dbReference>
<accession>A0A418PVL2</accession>
<dbReference type="InterPro" id="IPR005467">
    <property type="entry name" value="His_kinase_dom"/>
</dbReference>
<dbReference type="SUPFAM" id="SSF47384">
    <property type="entry name" value="Homodimeric domain of signal transducing histidine kinase"/>
    <property type="match status" value="1"/>
</dbReference>
<dbReference type="EMBL" id="QXML01000001">
    <property type="protein sequence ID" value="RIW18184.1"/>
    <property type="molecule type" value="Genomic_DNA"/>
</dbReference>
<comment type="catalytic activity">
    <reaction evidence="1">
        <text>ATP + protein L-histidine = ADP + protein N-phospho-L-histidine.</text>
        <dbReference type="EC" id="2.7.13.3"/>
    </reaction>
</comment>
<protein>
    <recommendedName>
        <fullName evidence="2">histidine kinase</fullName>
        <ecNumber evidence="2">2.7.13.3</ecNumber>
    </recommendedName>
</protein>
<feature type="domain" description="Histidine kinase" evidence="5">
    <location>
        <begin position="993"/>
        <end position="1244"/>
    </location>
</feature>
<dbReference type="RefSeq" id="WP_119475662.1">
    <property type="nucleotide sequence ID" value="NZ_QXML01000001.1"/>
</dbReference>
<evidence type="ECO:0000256" key="2">
    <source>
        <dbReference type="ARBA" id="ARBA00012438"/>
    </source>
</evidence>
<dbReference type="OrthoDB" id="9806995at2"/>
<keyword evidence="7" id="KW-1185">Reference proteome</keyword>
<dbReference type="InterPro" id="IPR013783">
    <property type="entry name" value="Ig-like_fold"/>
</dbReference>
<dbReference type="EC" id="2.7.13.3" evidence="2"/>
<reference evidence="6 7" key="1">
    <citation type="submission" date="2018-09" db="EMBL/GenBank/DDBJ databases">
        <authorList>
            <person name="Wang X."/>
            <person name="Du Z."/>
        </authorList>
    </citation>
    <scope>NUCLEOTIDE SEQUENCE [LARGE SCALE GENOMIC DNA]</scope>
    <source>
        <strain evidence="6 7">N3</strain>
    </source>
</reference>
<dbReference type="CDD" id="cd00082">
    <property type="entry name" value="HisKA"/>
    <property type="match status" value="1"/>
</dbReference>
<dbReference type="PROSITE" id="PS51257">
    <property type="entry name" value="PROKAR_LIPOPROTEIN"/>
    <property type="match status" value="1"/>
</dbReference>
<organism evidence="6 7">
    <name type="scientific">Algoriphagus lacus</name>
    <dbReference type="NCBI Taxonomy" id="2056311"/>
    <lineage>
        <taxon>Bacteria</taxon>
        <taxon>Pseudomonadati</taxon>
        <taxon>Bacteroidota</taxon>
        <taxon>Cytophagia</taxon>
        <taxon>Cytophagales</taxon>
        <taxon>Cyclobacteriaceae</taxon>
        <taxon>Algoriphagus</taxon>
    </lineage>
</organism>
<dbReference type="InterPro" id="IPR011123">
    <property type="entry name" value="Y_Y_Y"/>
</dbReference>
<dbReference type="InterPro" id="IPR003594">
    <property type="entry name" value="HATPase_dom"/>
</dbReference>
<dbReference type="Pfam" id="PF00512">
    <property type="entry name" value="HisKA"/>
    <property type="match status" value="1"/>
</dbReference>
<dbReference type="Pfam" id="PF02518">
    <property type="entry name" value="HATPase_c"/>
    <property type="match status" value="1"/>
</dbReference>
<dbReference type="Gene3D" id="1.10.287.130">
    <property type="match status" value="1"/>
</dbReference>
<gene>
    <name evidence="6" type="ORF">D0X99_00335</name>
</gene>
<dbReference type="Gene3D" id="3.30.565.10">
    <property type="entry name" value="Histidine kinase-like ATPase, C-terminal domain"/>
    <property type="match status" value="1"/>
</dbReference>
<dbReference type="SMART" id="SM00388">
    <property type="entry name" value="HisKA"/>
    <property type="match status" value="1"/>
</dbReference>
<keyword evidence="3" id="KW-0597">Phosphoprotein</keyword>
<dbReference type="Gene3D" id="2.130.10.10">
    <property type="entry name" value="YVTN repeat-like/Quinoprotein amine dehydrogenase"/>
    <property type="match status" value="3"/>
</dbReference>
<keyword evidence="4" id="KW-0472">Membrane</keyword>
<feature type="transmembrane region" description="Helical" evidence="4">
    <location>
        <begin position="921"/>
        <end position="941"/>
    </location>
</feature>
<dbReference type="InterPro" id="IPR036890">
    <property type="entry name" value="HATPase_C_sf"/>
</dbReference>
<evidence type="ECO:0000256" key="3">
    <source>
        <dbReference type="ARBA" id="ARBA00022553"/>
    </source>
</evidence>
<evidence type="ECO:0000256" key="4">
    <source>
        <dbReference type="SAM" id="Phobius"/>
    </source>
</evidence>
<dbReference type="Pfam" id="PF07495">
    <property type="entry name" value="Y_Y_Y"/>
    <property type="match status" value="1"/>
</dbReference>
<dbReference type="PRINTS" id="PR00344">
    <property type="entry name" value="BCTRLSENSOR"/>
</dbReference>
<dbReference type="InterPro" id="IPR003661">
    <property type="entry name" value="HisK_dim/P_dom"/>
</dbReference>
<dbReference type="Pfam" id="PF07494">
    <property type="entry name" value="Reg_prop"/>
    <property type="match status" value="1"/>
</dbReference>
<sequence>MKLLIKSPQKPFFLLLFFAIVVSCNQESSVPFPENPSGYEVPKPIPIELPDPEPIRWKTYPSDSIPTGIKINFKIESLPYKSFTANEFKPLKAPIKTTPFEWDKLETIPIHLDTIKGKPISVKKFLLPAPIVTAASVPSVWQGGTAAIVRLGQTEGLLGNKVFAMVTDPFGSIWISTDRGLTKYDGSEFLTYNFFGRAENGSVEVISELLFDQEGRLIISGFVTGVYRVDITLGLVEHFQTGKGFYRMDYDAQGKLWGANRELHLLDLDQRKISVIPIQTSAGLANGFGVKTDSKGNLWIGLAQRIAIMDASQKSIRILGDQEGLEVRTVYEFLEDPLGNMWISAFSPGSFSVNLQNQIINQLGPEQGFFGRTADVLLDEEKRLWLISEDTVRILDQKTALVKKLVTGAVTRDNNTPSSSMVGNDGMIWLGTDKVGVLLMNPKGMLSDYFTVENGIESNDVWGINEDSKGRIWLGTYRGLNIYDPQKERLYLFHFPGDILINDFRQINKIGEDVFFVGMARGFSIIDLKANSATFYETRSSLGITTIFTGEKTAEGKIWMGSGSGVLVFDPEANTFKKVGKSNGLSSDFAFIIKKDSKGQIWVCTDSGVHLFDPKGESQRPLNKGKMLMTDYNSMLFESSQGEIVIGGDMGISIFNPEEKTITHVSGKSGINPPSLYDLNESKGRIQVGSENGIIVVERPQKNSSNPFWRFTNFGKSSGLPYNDHNQATSYVTSTGQVWWGAAPILVVNHQDPRIDSIPPTVHIKGMNIMDQNPDFLKPSFFQKHLAEEDTLWLSDFSQGWTKSKLPADSSYLTQNKIQWDSISPGFRLPIGLKLPYNQNSFNFSFVNQSGLGRDMIVYRYILEGEDEEWSAVSPKPASRIYYNLQPGEYTFKVATRGFNGVWSEPAVFEFVILPPWWQTWWAYLLFVSLFGGLTYAIVHVRSQWLKKENRLLEEKVAHRTGQLNKTIDELKATQSQLIQSEKMASLGELTAGIAHEIQNPLNFVNNFSELSSELVDEMKEALDEKDYEEAKAIGDDLKENLKKITHHGKRADAIVKGMLLHSRAGTGQKELSDLNSLADEYLRLSYHGIRAKDKSFNADFKTDFDPDLPKVNVVTQDLGRVFLNLINNAFYACAERQTQSKLEIKQESNPSEAAKSYRPMVTVSTKNLGDQVEIRISDNGNGIPESIKSKIFQPFFTTKPTGQGTGLGLSLSYDIIKSHGGEIILKSEEGVGTEFTIRLPLNG</sequence>
<dbReference type="Proteomes" id="UP000283522">
    <property type="component" value="Unassembled WGS sequence"/>
</dbReference>
<evidence type="ECO:0000256" key="1">
    <source>
        <dbReference type="ARBA" id="ARBA00000085"/>
    </source>
</evidence>
<proteinExistence type="predicted"/>
<dbReference type="InterPro" id="IPR036097">
    <property type="entry name" value="HisK_dim/P_sf"/>
</dbReference>
<dbReference type="SUPFAM" id="SSF63829">
    <property type="entry name" value="Calcium-dependent phosphotriesterase"/>
    <property type="match status" value="1"/>
</dbReference>
<keyword evidence="4" id="KW-1133">Transmembrane helix</keyword>
<dbReference type="InterPro" id="IPR004358">
    <property type="entry name" value="Sig_transdc_His_kin-like_C"/>
</dbReference>